<dbReference type="OrthoDB" id="9814591at2"/>
<evidence type="ECO:0000256" key="1">
    <source>
        <dbReference type="ARBA" id="ARBA00022475"/>
    </source>
</evidence>
<keyword evidence="2 7" id="KW-0812">Transmembrane</keyword>
<evidence type="ECO:0000256" key="6">
    <source>
        <dbReference type="ARBA" id="ARBA00023316"/>
    </source>
</evidence>
<comment type="function">
    <text evidence="7">Functions as a peptidoglycan terminase that cleaves nascent peptidoglycan strands endolytically to terminate their elongation.</text>
</comment>
<comment type="subcellular location">
    <subcellularLocation>
        <location evidence="7">Cell membrane</location>
        <topology evidence="7">Single-pass membrane protein</topology>
    </subcellularLocation>
</comment>
<dbReference type="GO" id="GO:0005886">
    <property type="term" value="C:plasma membrane"/>
    <property type="evidence" value="ECO:0007669"/>
    <property type="project" value="UniProtKB-SubCell"/>
</dbReference>
<dbReference type="EMBL" id="LM995447">
    <property type="protein sequence ID" value="CDZ24749.1"/>
    <property type="molecule type" value="Genomic_DNA"/>
</dbReference>
<keyword evidence="10" id="KW-1185">Reference proteome</keyword>
<feature type="compositionally biased region" description="Basic and acidic residues" evidence="8">
    <location>
        <begin position="26"/>
        <end position="48"/>
    </location>
</feature>
<evidence type="ECO:0000256" key="2">
    <source>
        <dbReference type="ARBA" id="ARBA00022692"/>
    </source>
</evidence>
<feature type="site" description="Important for catalytic activity" evidence="7">
    <location>
        <position position="306"/>
    </location>
</feature>
<reference evidence="10" key="1">
    <citation type="submission" date="2014-07" db="EMBL/GenBank/DDBJ databases">
        <authorList>
            <person name="Wibberg D."/>
        </authorList>
    </citation>
    <scope>NUCLEOTIDE SEQUENCE [LARGE SCALE GENOMIC DNA]</scope>
    <source>
        <strain evidence="10">DG5</strain>
    </source>
</reference>
<evidence type="ECO:0000313" key="9">
    <source>
        <dbReference type="EMBL" id="CDZ24749.1"/>
    </source>
</evidence>
<dbReference type="EC" id="4.2.2.29" evidence="7"/>
<sequence length="437" mass="48987">MEQDEKKIKADSSPEEKEQASASAHGLEEEKNAAAKPENEKPKSHYSEKIFNITLPADKTNQEEEQEDSGYEETDEEPRKHPLLKSFIYTLSIILVSILLAVGILYAATDYLGMFRPEKTTEITLTKNDTSIDKVADILKKNGIIRSALIFKLYAKISNKQGLHEGQFSLSSSMSYDAIIRKLKSTTRATVKVTIPEGFTLQQIGERLEQKKVCTKQQFLSAVEKEDIKFEFSSQIPNNSDRFYRLEGYLFPDTYEFYVDQAPDAVVKKMLKNFETRFDESFRKATQASGMTVDEVITLASIIQAESSNKDQMAKVSSVFHNRLKNGVNGKKLLQSDATIFYATRDIEPILPVNSTNIASAYNTYKHEGLPPGPICNPGLAAIDAALSPADTKYYYFVTDKNGNYYYAETFAKHLVNVRKAENTGKAGGTNVTKSDD</sequence>
<dbReference type="HAMAP" id="MF_02065">
    <property type="entry name" value="MltG"/>
    <property type="match status" value="1"/>
</dbReference>
<dbReference type="GO" id="GO:0009252">
    <property type="term" value="P:peptidoglycan biosynthetic process"/>
    <property type="evidence" value="ECO:0007669"/>
    <property type="project" value="UniProtKB-UniRule"/>
</dbReference>
<dbReference type="GO" id="GO:0008932">
    <property type="term" value="F:lytic endotransglycosylase activity"/>
    <property type="evidence" value="ECO:0007669"/>
    <property type="project" value="UniProtKB-UniRule"/>
</dbReference>
<dbReference type="PANTHER" id="PTHR30518">
    <property type="entry name" value="ENDOLYTIC MUREIN TRANSGLYCOSYLASE"/>
    <property type="match status" value="1"/>
</dbReference>
<gene>
    <name evidence="7" type="primary">mltG</name>
    <name evidence="9" type="ORF">CCDG5_1641</name>
</gene>
<comment type="catalytic activity">
    <reaction evidence="7">
        <text>a peptidoglycan chain = a peptidoglycan chain with N-acetyl-1,6-anhydromuramyl-[peptide] at the reducing end + a peptidoglycan chain with N-acetylglucosamine at the non-reducing end.</text>
        <dbReference type="EC" id="4.2.2.29"/>
    </reaction>
</comment>
<feature type="compositionally biased region" description="Acidic residues" evidence="8">
    <location>
        <begin position="63"/>
        <end position="76"/>
    </location>
</feature>
<dbReference type="Gene3D" id="3.30.1490.480">
    <property type="entry name" value="Endolytic murein transglycosylase"/>
    <property type="match status" value="2"/>
</dbReference>
<dbReference type="AlphaFoldDB" id="A0A078KUG9"/>
<feature type="compositionally biased region" description="Basic and acidic residues" evidence="8">
    <location>
        <begin position="1"/>
        <end position="19"/>
    </location>
</feature>
<dbReference type="PANTHER" id="PTHR30518:SF2">
    <property type="entry name" value="ENDOLYTIC MUREIN TRANSGLYCOSYLASE"/>
    <property type="match status" value="1"/>
</dbReference>
<evidence type="ECO:0000256" key="8">
    <source>
        <dbReference type="SAM" id="MobiDB-lite"/>
    </source>
</evidence>
<dbReference type="Pfam" id="PF02618">
    <property type="entry name" value="YceG"/>
    <property type="match status" value="1"/>
</dbReference>
<keyword evidence="1 7" id="KW-1003">Cell membrane</keyword>
<dbReference type="KEGG" id="ccel:CCDG5_1641"/>
<protein>
    <recommendedName>
        <fullName evidence="7">Endolytic murein transglycosylase</fullName>
        <ecNumber evidence="7">4.2.2.29</ecNumber>
    </recommendedName>
    <alternativeName>
        <fullName evidence="7">Peptidoglycan lytic transglycosylase</fullName>
    </alternativeName>
    <alternativeName>
        <fullName evidence="7">Peptidoglycan polymerization terminase</fullName>
    </alternativeName>
</protein>
<evidence type="ECO:0000256" key="3">
    <source>
        <dbReference type="ARBA" id="ARBA00022989"/>
    </source>
</evidence>
<accession>A0A078KUG9</accession>
<evidence type="ECO:0000256" key="7">
    <source>
        <dbReference type="HAMAP-Rule" id="MF_02065"/>
    </source>
</evidence>
<dbReference type="STRING" id="29343.CCDG5_1641"/>
<keyword evidence="6 7" id="KW-0961">Cell wall biogenesis/degradation</keyword>
<evidence type="ECO:0000313" key="10">
    <source>
        <dbReference type="Proteomes" id="UP000032431"/>
    </source>
</evidence>
<keyword evidence="5 7" id="KW-0456">Lyase</keyword>
<dbReference type="Proteomes" id="UP000032431">
    <property type="component" value="Chromosome I"/>
</dbReference>
<dbReference type="NCBIfam" id="TIGR00247">
    <property type="entry name" value="endolytic transglycosylase MltG"/>
    <property type="match status" value="1"/>
</dbReference>
<keyword evidence="3 7" id="KW-1133">Transmembrane helix</keyword>
<name>A0A078KUG9_9FIRM</name>
<feature type="transmembrane region" description="Helical" evidence="7">
    <location>
        <begin position="87"/>
        <end position="108"/>
    </location>
</feature>
<proteinExistence type="inferred from homology"/>
<dbReference type="PATRIC" id="fig|29343.3.peg.1727"/>
<dbReference type="HOGENOM" id="CLU_025574_2_1_9"/>
<dbReference type="InterPro" id="IPR003770">
    <property type="entry name" value="MLTG-like"/>
</dbReference>
<dbReference type="CDD" id="cd08010">
    <property type="entry name" value="MltG_like"/>
    <property type="match status" value="1"/>
</dbReference>
<comment type="similarity">
    <text evidence="7">Belongs to the transglycosylase MltG family.</text>
</comment>
<feature type="region of interest" description="Disordered" evidence="8">
    <location>
        <begin position="1"/>
        <end position="77"/>
    </location>
</feature>
<dbReference type="GO" id="GO:0071555">
    <property type="term" value="P:cell wall organization"/>
    <property type="evidence" value="ECO:0007669"/>
    <property type="project" value="UniProtKB-KW"/>
</dbReference>
<keyword evidence="4 7" id="KW-0472">Membrane</keyword>
<evidence type="ECO:0000256" key="4">
    <source>
        <dbReference type="ARBA" id="ARBA00023136"/>
    </source>
</evidence>
<evidence type="ECO:0000256" key="5">
    <source>
        <dbReference type="ARBA" id="ARBA00023239"/>
    </source>
</evidence>
<organism evidence="9 10">
    <name type="scientific">[Clostridium] cellulosi</name>
    <dbReference type="NCBI Taxonomy" id="29343"/>
    <lineage>
        <taxon>Bacteria</taxon>
        <taxon>Bacillati</taxon>
        <taxon>Bacillota</taxon>
        <taxon>Clostridia</taxon>
        <taxon>Eubacteriales</taxon>
        <taxon>Oscillospiraceae</taxon>
        <taxon>Oscillospiraceae incertae sedis</taxon>
    </lineage>
</organism>